<dbReference type="AlphaFoldDB" id="A0A844W4H3"/>
<evidence type="ECO:0000313" key="2">
    <source>
        <dbReference type="Proteomes" id="UP000443843"/>
    </source>
</evidence>
<sequence>MSHQLPSSHWLIGSTHAARAVLRADMIVEGEITPPNAVKPWLLPIPPTGQVFTSGFADYLSARKQPLKARNDLPPSGQALYDIVAAELSANPVDAEGRQWANLSARHLADELGRSVRQVQRLYSGDPFRHVVKRIGGKNTTLIRIGHPADLSPEDQARMMVKFWRRATGRKETPEEFGCLVGIAKDCPTGLGFDVFRTIVRNWSPFMACAKVAQYLAMHDGGDEFDPDPEKFYARYYAFPSIKVIRRFLYVASDFYDDRVQNLASEPKCPDVCSHILKVLKGIGIQSSSKSVGTKKET</sequence>
<gene>
    <name evidence="1" type="ORF">GLS40_08020</name>
</gene>
<dbReference type="Proteomes" id="UP000443843">
    <property type="component" value="Unassembled WGS sequence"/>
</dbReference>
<dbReference type="RefSeq" id="WP_160382216.1">
    <property type="nucleotide sequence ID" value="NZ_WNXQ01000003.1"/>
</dbReference>
<comment type="caution">
    <text evidence="1">The sequence shown here is derived from an EMBL/GenBank/DDBJ whole genome shotgun (WGS) entry which is preliminary data.</text>
</comment>
<keyword evidence="2" id="KW-1185">Reference proteome</keyword>
<proteinExistence type="predicted"/>
<protein>
    <submittedName>
        <fullName evidence="1">Uncharacterized protein</fullName>
    </submittedName>
</protein>
<reference evidence="1 2" key="1">
    <citation type="submission" date="2019-11" db="EMBL/GenBank/DDBJ databases">
        <title>Pseudooceanicola pacifica sp. nov., isolated from deep-sea sediment of the Pacific Ocean.</title>
        <authorList>
            <person name="Lyu L."/>
        </authorList>
    </citation>
    <scope>NUCLEOTIDE SEQUENCE [LARGE SCALE GENOMIC DNA]</scope>
    <source>
        <strain evidence="1 2">216_PA32_1</strain>
    </source>
</reference>
<accession>A0A844W4H3</accession>
<name>A0A844W4H3_9RHOB</name>
<evidence type="ECO:0000313" key="1">
    <source>
        <dbReference type="EMBL" id="MWB77965.1"/>
    </source>
</evidence>
<dbReference type="EMBL" id="WNXQ01000003">
    <property type="protein sequence ID" value="MWB77965.1"/>
    <property type="molecule type" value="Genomic_DNA"/>
</dbReference>
<organism evidence="1 2">
    <name type="scientific">Pseudooceanicola pacificus</name>
    <dbReference type="NCBI Taxonomy" id="2676438"/>
    <lineage>
        <taxon>Bacteria</taxon>
        <taxon>Pseudomonadati</taxon>
        <taxon>Pseudomonadota</taxon>
        <taxon>Alphaproteobacteria</taxon>
        <taxon>Rhodobacterales</taxon>
        <taxon>Paracoccaceae</taxon>
        <taxon>Pseudooceanicola</taxon>
    </lineage>
</organism>